<keyword evidence="6 7" id="KW-0503">Monooxygenase</keyword>
<evidence type="ECO:0000256" key="2">
    <source>
        <dbReference type="ARBA" id="ARBA00022617"/>
    </source>
</evidence>
<dbReference type="InterPro" id="IPR002401">
    <property type="entry name" value="Cyt_P450_E_grp-I"/>
</dbReference>
<proteinExistence type="inferred from homology"/>
<evidence type="ECO:0000256" key="1">
    <source>
        <dbReference type="ARBA" id="ARBA00010617"/>
    </source>
</evidence>
<dbReference type="Proteomes" id="UP000198518">
    <property type="component" value="Unassembled WGS sequence"/>
</dbReference>
<dbReference type="PANTHER" id="PTHR24291:SF50">
    <property type="entry name" value="BIFUNCTIONAL ALBAFLAVENONE MONOOXYGENASE_TERPENE SYNTHASE"/>
    <property type="match status" value="1"/>
</dbReference>
<dbReference type="InterPro" id="IPR050196">
    <property type="entry name" value="Cytochrome_P450_Monoox"/>
</dbReference>
<dbReference type="GO" id="GO:0005506">
    <property type="term" value="F:iron ion binding"/>
    <property type="evidence" value="ECO:0007669"/>
    <property type="project" value="InterPro"/>
</dbReference>
<dbReference type="SUPFAM" id="SSF48264">
    <property type="entry name" value="Cytochrome P450"/>
    <property type="match status" value="1"/>
</dbReference>
<keyword evidence="3 7" id="KW-0479">Metal-binding</keyword>
<dbReference type="EMBL" id="FOJA01000001">
    <property type="protein sequence ID" value="SEW29004.1"/>
    <property type="molecule type" value="Genomic_DNA"/>
</dbReference>
<sequence>MSEPADRAPLAPKHNGVPLVGSAVTFARDPYELYQRLGETGDVVRFSMGTYDMATVLHPDGIRQVLVEDDAAYEKPDGPGVDVLSDGLLLTDGDRWQRQRSRLQPLFYRERVATYAETMATYAAAAADEWATSDAVPVEDVASRYTLRVLGKTLLGAETADQHAAVRAGAEAIRERTSENPVAVSVPDWLPTPANLRYRRGIERLDGVVEELLADADDSGKDLLSLLVAASEDDPDGPSEAEVRSQVVTFLFAGHETTATALTWALYELGRNPAVASRLQAEVDAVVDSGRATLGDLPALSYTEQVVREVLRRYPPASAVFRETREPVVVDGSRLPEGTFVTLPQFHVHIDERWWDDPMTFDPSRWDDITDPPGDGRPEYAYFPFGGGPRHCIGMRFARMELRLALATIAARTTVNHDHDGVGVDIGSTTRPEETVRATFETR</sequence>
<dbReference type="PRINTS" id="PR00385">
    <property type="entry name" value="P450"/>
</dbReference>
<feature type="compositionally biased region" description="Basic and acidic residues" evidence="8">
    <location>
        <begin position="431"/>
        <end position="443"/>
    </location>
</feature>
<evidence type="ECO:0000256" key="6">
    <source>
        <dbReference type="ARBA" id="ARBA00023033"/>
    </source>
</evidence>
<dbReference type="InterPro" id="IPR036396">
    <property type="entry name" value="Cyt_P450_sf"/>
</dbReference>
<keyword evidence="5 7" id="KW-0408">Iron</keyword>
<evidence type="ECO:0000256" key="5">
    <source>
        <dbReference type="ARBA" id="ARBA00023004"/>
    </source>
</evidence>
<comment type="similarity">
    <text evidence="1 7">Belongs to the cytochrome P450 family.</text>
</comment>
<evidence type="ECO:0000256" key="4">
    <source>
        <dbReference type="ARBA" id="ARBA00023002"/>
    </source>
</evidence>
<dbReference type="STRING" id="355548.SAMN04487945_2790"/>
<keyword evidence="10" id="KW-1185">Reference proteome</keyword>
<keyword evidence="4 7" id="KW-0560">Oxidoreductase</keyword>
<dbReference type="PANTHER" id="PTHR24291">
    <property type="entry name" value="CYTOCHROME P450 FAMILY 4"/>
    <property type="match status" value="1"/>
</dbReference>
<dbReference type="Gene3D" id="1.10.630.10">
    <property type="entry name" value="Cytochrome P450"/>
    <property type="match status" value="1"/>
</dbReference>
<evidence type="ECO:0000313" key="10">
    <source>
        <dbReference type="Proteomes" id="UP000198518"/>
    </source>
</evidence>
<keyword evidence="2 7" id="KW-0349">Heme</keyword>
<feature type="region of interest" description="Disordered" evidence="8">
    <location>
        <begin position="423"/>
        <end position="443"/>
    </location>
</feature>
<dbReference type="PRINTS" id="PR00463">
    <property type="entry name" value="EP450I"/>
</dbReference>
<name>A0A1I0QNL9_9EURY</name>
<dbReference type="GO" id="GO:0020037">
    <property type="term" value="F:heme binding"/>
    <property type="evidence" value="ECO:0007669"/>
    <property type="project" value="InterPro"/>
</dbReference>
<dbReference type="PROSITE" id="PS00086">
    <property type="entry name" value="CYTOCHROME_P450"/>
    <property type="match status" value="1"/>
</dbReference>
<accession>A0A1I0QNL9</accession>
<dbReference type="GO" id="GO:0016705">
    <property type="term" value="F:oxidoreductase activity, acting on paired donors, with incorporation or reduction of molecular oxygen"/>
    <property type="evidence" value="ECO:0007669"/>
    <property type="project" value="InterPro"/>
</dbReference>
<organism evidence="9 10">
    <name type="scientific">Halobacterium jilantaiense</name>
    <dbReference type="NCBI Taxonomy" id="355548"/>
    <lineage>
        <taxon>Archaea</taxon>
        <taxon>Methanobacteriati</taxon>
        <taxon>Methanobacteriota</taxon>
        <taxon>Stenosarchaea group</taxon>
        <taxon>Halobacteria</taxon>
        <taxon>Halobacteriales</taxon>
        <taxon>Halobacteriaceae</taxon>
        <taxon>Halobacterium</taxon>
    </lineage>
</organism>
<protein>
    <submittedName>
        <fullName evidence="9">Cytochrome P450</fullName>
    </submittedName>
</protein>
<dbReference type="Pfam" id="PF00067">
    <property type="entry name" value="p450"/>
    <property type="match status" value="1"/>
</dbReference>
<dbReference type="GO" id="GO:0004497">
    <property type="term" value="F:monooxygenase activity"/>
    <property type="evidence" value="ECO:0007669"/>
    <property type="project" value="UniProtKB-KW"/>
</dbReference>
<dbReference type="AlphaFoldDB" id="A0A1I0QNL9"/>
<evidence type="ECO:0000256" key="3">
    <source>
        <dbReference type="ARBA" id="ARBA00022723"/>
    </source>
</evidence>
<reference evidence="9 10" key="1">
    <citation type="submission" date="2016-10" db="EMBL/GenBank/DDBJ databases">
        <authorList>
            <person name="de Groot N.N."/>
        </authorList>
    </citation>
    <scope>NUCLEOTIDE SEQUENCE [LARGE SCALE GENOMIC DNA]</scope>
    <source>
        <strain evidence="9 10">CGMCC 1.5337</strain>
    </source>
</reference>
<dbReference type="RefSeq" id="WP_177170847.1">
    <property type="nucleotide sequence ID" value="NZ_FOJA01000001.1"/>
</dbReference>
<gene>
    <name evidence="9" type="ORF">SAMN04487945_2790</name>
</gene>
<dbReference type="OrthoDB" id="9881at2157"/>
<evidence type="ECO:0000313" key="9">
    <source>
        <dbReference type="EMBL" id="SEW29004.1"/>
    </source>
</evidence>
<dbReference type="InterPro" id="IPR017972">
    <property type="entry name" value="Cyt_P450_CS"/>
</dbReference>
<dbReference type="InterPro" id="IPR001128">
    <property type="entry name" value="Cyt_P450"/>
</dbReference>
<evidence type="ECO:0000256" key="7">
    <source>
        <dbReference type="RuleBase" id="RU000461"/>
    </source>
</evidence>
<evidence type="ECO:0000256" key="8">
    <source>
        <dbReference type="SAM" id="MobiDB-lite"/>
    </source>
</evidence>